<dbReference type="Proteomes" id="UP000187074">
    <property type="component" value="Unassembled WGS sequence"/>
</dbReference>
<name>A0A1R1ANU2_PAELA</name>
<gene>
    <name evidence="1" type="ORF">BK123_31800</name>
</gene>
<dbReference type="STRING" id="1401.BK123_31800"/>
<organism evidence="1 2">
    <name type="scientific">Paenibacillus lautus</name>
    <name type="common">Bacillus lautus</name>
    <dbReference type="NCBI Taxonomy" id="1401"/>
    <lineage>
        <taxon>Bacteria</taxon>
        <taxon>Bacillati</taxon>
        <taxon>Bacillota</taxon>
        <taxon>Bacilli</taxon>
        <taxon>Bacillales</taxon>
        <taxon>Paenibacillaceae</taxon>
        <taxon>Paenibacillus</taxon>
    </lineage>
</organism>
<dbReference type="EMBL" id="MRTF01000018">
    <property type="protein sequence ID" value="OME87047.1"/>
    <property type="molecule type" value="Genomic_DNA"/>
</dbReference>
<comment type="caution">
    <text evidence="1">The sequence shown here is derived from an EMBL/GenBank/DDBJ whole genome shotgun (WGS) entry which is preliminary data.</text>
</comment>
<evidence type="ECO:0000313" key="1">
    <source>
        <dbReference type="EMBL" id="OME87047.1"/>
    </source>
</evidence>
<proteinExistence type="predicted"/>
<accession>A0A1R1ANU2</accession>
<reference evidence="1 2" key="1">
    <citation type="submission" date="2016-11" db="EMBL/GenBank/DDBJ databases">
        <title>Paenibacillus species isolates.</title>
        <authorList>
            <person name="Beno S.M."/>
        </authorList>
    </citation>
    <scope>NUCLEOTIDE SEQUENCE [LARGE SCALE GENOMIC DNA]</scope>
    <source>
        <strain evidence="1 2">FSL F4-0100</strain>
    </source>
</reference>
<evidence type="ECO:0000313" key="2">
    <source>
        <dbReference type="Proteomes" id="UP000187074"/>
    </source>
</evidence>
<protein>
    <submittedName>
        <fullName evidence="1">Uncharacterized protein</fullName>
    </submittedName>
</protein>
<dbReference type="AlphaFoldDB" id="A0A1R1ANU2"/>
<sequence>MIQLQVAMTFLILTSLLMECESETHIGVEPLANQSDFLTNAIRYTPETESILVSTSKDQDTFKISIDIKGPAFQMNNLRRSRIDFIAANLPANGRLEVPG</sequence>